<evidence type="ECO:0000313" key="3">
    <source>
        <dbReference type="Proteomes" id="UP001589692"/>
    </source>
</evidence>
<evidence type="ECO:0000256" key="1">
    <source>
        <dbReference type="SAM" id="MobiDB-lite"/>
    </source>
</evidence>
<dbReference type="RefSeq" id="WP_377265885.1">
    <property type="nucleotide sequence ID" value="NZ_JBHMAA010000050.1"/>
</dbReference>
<reference evidence="2 3" key="1">
    <citation type="submission" date="2024-09" db="EMBL/GenBank/DDBJ databases">
        <authorList>
            <person name="Sun Q."/>
            <person name="Mori K."/>
        </authorList>
    </citation>
    <scope>NUCLEOTIDE SEQUENCE [LARGE SCALE GENOMIC DNA]</scope>
    <source>
        <strain evidence="2 3">TBRC 4938</strain>
    </source>
</reference>
<feature type="region of interest" description="Disordered" evidence="1">
    <location>
        <begin position="283"/>
        <end position="309"/>
    </location>
</feature>
<feature type="compositionally biased region" description="Basic and acidic residues" evidence="1">
    <location>
        <begin position="205"/>
        <end position="223"/>
    </location>
</feature>
<keyword evidence="3" id="KW-1185">Reference proteome</keyword>
<accession>A0ABV6AR32</accession>
<dbReference type="Proteomes" id="UP001589692">
    <property type="component" value="Unassembled WGS sequence"/>
</dbReference>
<gene>
    <name evidence="2" type="ORF">ACFFP0_29970</name>
</gene>
<sequence length="352" mass="37780">MLLPTQQTYGLAATSVMQSMLDTIEEQRKKEEQQRTGKERDPVTEARISASEEARRAKEKISSALFGVNRTDPNELKIELVDRLAAKLGIDTDQARSSYQLGRALEDTLKSMLPNAVSDLADDLGLKDMGITMDTLLAAIKNPYGDANERLMEGLNRKANGGKLGTEVERVVQRLEDVADPRTLEELKLGPQGYDPTRVEDEETRAERQDDIEAAEAGKKLDDVQKVQDVIEKTNDKAGTSTDAEGAADTGTPVDGTALLSIFAAAAEQVASSDTGKAADSLVADPASTEDKIAASSDIPVEGGEAAPTSELNADAIEELAADKAIESQAQILPVRVDEIGIYELLKKKLAA</sequence>
<comment type="caution">
    <text evidence="2">The sequence shown here is derived from an EMBL/GenBank/DDBJ whole genome shotgun (WGS) entry which is preliminary data.</text>
</comment>
<organism evidence="2 3">
    <name type="scientific">Rhizobium puerariae</name>
    <dbReference type="NCBI Taxonomy" id="1585791"/>
    <lineage>
        <taxon>Bacteria</taxon>
        <taxon>Pseudomonadati</taxon>
        <taxon>Pseudomonadota</taxon>
        <taxon>Alphaproteobacteria</taxon>
        <taxon>Hyphomicrobiales</taxon>
        <taxon>Rhizobiaceae</taxon>
        <taxon>Rhizobium/Agrobacterium group</taxon>
        <taxon>Rhizobium</taxon>
    </lineage>
</organism>
<protein>
    <submittedName>
        <fullName evidence="2">Uncharacterized protein</fullName>
    </submittedName>
</protein>
<proteinExistence type="predicted"/>
<name>A0ABV6AR32_9HYPH</name>
<feature type="region of interest" description="Disordered" evidence="1">
    <location>
        <begin position="26"/>
        <end position="54"/>
    </location>
</feature>
<dbReference type="EMBL" id="JBHMAA010000050">
    <property type="protein sequence ID" value="MFB9953084.1"/>
    <property type="molecule type" value="Genomic_DNA"/>
</dbReference>
<evidence type="ECO:0000313" key="2">
    <source>
        <dbReference type="EMBL" id="MFB9953084.1"/>
    </source>
</evidence>
<feature type="region of interest" description="Disordered" evidence="1">
    <location>
        <begin position="233"/>
        <end position="252"/>
    </location>
</feature>
<feature type="region of interest" description="Disordered" evidence="1">
    <location>
        <begin position="188"/>
        <end position="223"/>
    </location>
</feature>